<dbReference type="AlphaFoldDB" id="A0AAV1V224"/>
<organism evidence="2 3">
    <name type="scientific">Peronospora matthiolae</name>
    <dbReference type="NCBI Taxonomy" id="2874970"/>
    <lineage>
        <taxon>Eukaryota</taxon>
        <taxon>Sar</taxon>
        <taxon>Stramenopiles</taxon>
        <taxon>Oomycota</taxon>
        <taxon>Peronosporomycetes</taxon>
        <taxon>Peronosporales</taxon>
        <taxon>Peronosporaceae</taxon>
        <taxon>Peronospora</taxon>
    </lineage>
</organism>
<dbReference type="EMBL" id="CAKLBY020000250">
    <property type="protein sequence ID" value="CAK7939818.1"/>
    <property type="molecule type" value="Genomic_DNA"/>
</dbReference>
<feature type="compositionally biased region" description="Pro residues" evidence="1">
    <location>
        <begin position="1"/>
        <end position="10"/>
    </location>
</feature>
<comment type="caution">
    <text evidence="2">The sequence shown here is derived from an EMBL/GenBank/DDBJ whole genome shotgun (WGS) entry which is preliminary data.</text>
</comment>
<evidence type="ECO:0000256" key="1">
    <source>
        <dbReference type="SAM" id="MobiDB-lite"/>
    </source>
</evidence>
<gene>
    <name evidence="2" type="ORF">PM001_LOCUS24968</name>
</gene>
<accession>A0AAV1V224</accession>
<evidence type="ECO:0000313" key="3">
    <source>
        <dbReference type="Proteomes" id="UP001162060"/>
    </source>
</evidence>
<proteinExistence type="predicted"/>
<sequence length="55" mass="5537">MPKSCSPPPGGGEDKVGDLQDAGAKADTLTGIHAGDTSTTLDGRADTHRSAQGWT</sequence>
<evidence type="ECO:0000313" key="2">
    <source>
        <dbReference type="EMBL" id="CAK7939818.1"/>
    </source>
</evidence>
<protein>
    <submittedName>
        <fullName evidence="2">Uncharacterized protein</fullName>
    </submittedName>
</protein>
<reference evidence="2" key="1">
    <citation type="submission" date="2024-01" db="EMBL/GenBank/DDBJ databases">
        <authorList>
            <person name="Webb A."/>
        </authorList>
    </citation>
    <scope>NUCLEOTIDE SEQUENCE</scope>
    <source>
        <strain evidence="2">Pm1</strain>
    </source>
</reference>
<dbReference type="Proteomes" id="UP001162060">
    <property type="component" value="Unassembled WGS sequence"/>
</dbReference>
<name>A0AAV1V224_9STRA</name>
<feature type="region of interest" description="Disordered" evidence="1">
    <location>
        <begin position="1"/>
        <end position="55"/>
    </location>
</feature>